<evidence type="ECO:0000259" key="8">
    <source>
        <dbReference type="Pfam" id="PF00288"/>
    </source>
</evidence>
<dbReference type="SUPFAM" id="SSF54211">
    <property type="entry name" value="Ribosomal protein S5 domain 2-like"/>
    <property type="match status" value="1"/>
</dbReference>
<feature type="domain" description="GHMP kinase C-terminal" evidence="9">
    <location>
        <begin position="210"/>
        <end position="263"/>
    </location>
</feature>
<evidence type="ECO:0000256" key="1">
    <source>
        <dbReference type="ARBA" id="ARBA00009684"/>
    </source>
</evidence>
<accession>A0A485M3H2</accession>
<feature type="domain" description="GHMP kinase N-terminal" evidence="8">
    <location>
        <begin position="62"/>
        <end position="138"/>
    </location>
</feature>
<dbReference type="Pfam" id="PF00288">
    <property type="entry name" value="GHMP_kinases_N"/>
    <property type="match status" value="1"/>
</dbReference>
<keyword evidence="3 10" id="KW-0808">Transferase</keyword>
<dbReference type="PANTHER" id="PTHR43527">
    <property type="entry name" value="4-DIPHOSPHOCYTIDYL-2-C-METHYL-D-ERYTHRITOL KINASE, CHLOROPLASTIC"/>
    <property type="match status" value="1"/>
</dbReference>
<name>A0A485M3H2_9ZZZZ</name>
<dbReference type="PIRSF" id="PIRSF010376">
    <property type="entry name" value="IspE"/>
    <property type="match status" value="1"/>
</dbReference>
<dbReference type="Pfam" id="PF08544">
    <property type="entry name" value="GHMP_kinases_C"/>
    <property type="match status" value="1"/>
</dbReference>
<dbReference type="InterPro" id="IPR004424">
    <property type="entry name" value="IspE"/>
</dbReference>
<proteinExistence type="inferred from homology"/>
<dbReference type="InterPro" id="IPR014721">
    <property type="entry name" value="Ribsml_uS5_D2-typ_fold_subgr"/>
</dbReference>
<evidence type="ECO:0000259" key="9">
    <source>
        <dbReference type="Pfam" id="PF08544"/>
    </source>
</evidence>
<dbReference type="GO" id="GO:0005524">
    <property type="term" value="F:ATP binding"/>
    <property type="evidence" value="ECO:0007669"/>
    <property type="project" value="UniProtKB-KW"/>
</dbReference>
<dbReference type="GO" id="GO:0050515">
    <property type="term" value="F:4-(cytidine 5'-diphospho)-2-C-methyl-D-erythritol kinase activity"/>
    <property type="evidence" value="ECO:0007669"/>
    <property type="project" value="UniProtKB-EC"/>
</dbReference>
<dbReference type="InterPro" id="IPR013750">
    <property type="entry name" value="GHMP_kinase_C_dom"/>
</dbReference>
<evidence type="ECO:0000256" key="3">
    <source>
        <dbReference type="ARBA" id="ARBA00022679"/>
    </source>
</evidence>
<keyword evidence="6" id="KW-0067">ATP-binding</keyword>
<dbReference type="NCBIfam" id="TIGR00154">
    <property type="entry name" value="ispE"/>
    <property type="match status" value="1"/>
</dbReference>
<dbReference type="GO" id="GO:0016114">
    <property type="term" value="P:terpenoid biosynthetic process"/>
    <property type="evidence" value="ECO:0007669"/>
    <property type="project" value="InterPro"/>
</dbReference>
<dbReference type="EMBL" id="CAADRM010000132">
    <property type="protein sequence ID" value="VFU17455.1"/>
    <property type="molecule type" value="Genomic_DNA"/>
</dbReference>
<keyword evidence="5 10" id="KW-0418">Kinase</keyword>
<evidence type="ECO:0000256" key="2">
    <source>
        <dbReference type="ARBA" id="ARBA00012052"/>
    </source>
</evidence>
<sequence length="295" mass="32008">MKLLAPAKINLYLKVLGKRSDGYHELLTLMVPINLFDEIVMEKAEKGISVRAPGCNCNGRSNLAYKAAELFLKEAGIREGIAIRIAKNIPLGAGLGGGSSDAAAVLMGLNELFHTRISTIELMKLAGRIGADCPFFILKKPCLMGGRGDVPLHEAVLEPRSYLIVTPPLEISTAKVYSQLKCPLTRERKSYRIINEIVQKGIAPEQWLENDLEGPAFDMCPELKRVKAELLDAGALGVIMTGSGSSVFGVFQNEEHVCNGLSRIRRHEGYRYVPTTSLTGGSHGDYRGKGVSGQG</sequence>
<dbReference type="HAMAP" id="MF_00061">
    <property type="entry name" value="IspE"/>
    <property type="match status" value="1"/>
</dbReference>
<comment type="similarity">
    <text evidence="1">Belongs to the GHMP kinase family. IspE subfamily.</text>
</comment>
<evidence type="ECO:0000313" key="10">
    <source>
        <dbReference type="EMBL" id="VFU17455.1"/>
    </source>
</evidence>
<evidence type="ECO:0000256" key="7">
    <source>
        <dbReference type="ARBA" id="ARBA00032554"/>
    </source>
</evidence>
<dbReference type="Gene3D" id="3.30.230.10">
    <property type="match status" value="1"/>
</dbReference>
<organism evidence="10">
    <name type="scientific">anaerobic digester metagenome</name>
    <dbReference type="NCBI Taxonomy" id="1263854"/>
    <lineage>
        <taxon>unclassified sequences</taxon>
        <taxon>metagenomes</taxon>
        <taxon>ecological metagenomes</taxon>
    </lineage>
</organism>
<keyword evidence="4" id="KW-0547">Nucleotide-binding</keyword>
<dbReference type="InterPro" id="IPR036554">
    <property type="entry name" value="GHMP_kinase_C_sf"/>
</dbReference>
<dbReference type="InterPro" id="IPR020568">
    <property type="entry name" value="Ribosomal_Su5_D2-typ_SF"/>
</dbReference>
<reference evidence="10" key="1">
    <citation type="submission" date="2019-03" db="EMBL/GenBank/DDBJ databases">
        <authorList>
            <person name="Hao L."/>
        </authorList>
    </citation>
    <scope>NUCLEOTIDE SEQUENCE</scope>
</reference>
<dbReference type="InterPro" id="IPR006204">
    <property type="entry name" value="GHMP_kinase_N_dom"/>
</dbReference>
<dbReference type="AlphaFoldDB" id="A0A485M3H2"/>
<dbReference type="EC" id="2.7.1.148" evidence="2"/>
<dbReference type="Gene3D" id="3.30.70.890">
    <property type="entry name" value="GHMP kinase, C-terminal domain"/>
    <property type="match status" value="1"/>
</dbReference>
<dbReference type="SUPFAM" id="SSF55060">
    <property type="entry name" value="GHMP Kinase, C-terminal domain"/>
    <property type="match status" value="1"/>
</dbReference>
<protein>
    <recommendedName>
        <fullName evidence="2">4-(cytidine 5'-diphospho)-2-C-methyl-D-erythritol kinase</fullName>
        <ecNumber evidence="2">2.7.1.148</ecNumber>
    </recommendedName>
    <alternativeName>
        <fullName evidence="7">4-(cytidine-5'-diphospho)-2-C-methyl-D-erythritol kinase</fullName>
    </alternativeName>
</protein>
<evidence type="ECO:0000256" key="5">
    <source>
        <dbReference type="ARBA" id="ARBA00022777"/>
    </source>
</evidence>
<dbReference type="PANTHER" id="PTHR43527:SF2">
    <property type="entry name" value="4-DIPHOSPHOCYTIDYL-2-C-METHYL-D-ERYTHRITOL KINASE, CHLOROPLASTIC"/>
    <property type="match status" value="1"/>
</dbReference>
<evidence type="ECO:0000256" key="6">
    <source>
        <dbReference type="ARBA" id="ARBA00022840"/>
    </source>
</evidence>
<gene>
    <name evidence="10" type="primary">ispE</name>
    <name evidence="10" type="ORF">SCFA_660078</name>
</gene>
<evidence type="ECO:0000256" key="4">
    <source>
        <dbReference type="ARBA" id="ARBA00022741"/>
    </source>
</evidence>